<dbReference type="PANTHER" id="PTHR35191:SF1">
    <property type="entry name" value="PROPHAGE SIDE TAIL FIBER PROTEIN HOMOLOG STFQ-RELATED"/>
    <property type="match status" value="1"/>
</dbReference>
<evidence type="ECO:0000313" key="4">
    <source>
        <dbReference type="Proteomes" id="UP000257039"/>
    </source>
</evidence>
<dbReference type="InterPro" id="IPR037053">
    <property type="entry name" value="Phage_tail_collar_dom_sf"/>
</dbReference>
<dbReference type="Gene3D" id="3.90.1340.10">
    <property type="entry name" value="Phage tail collar domain"/>
    <property type="match status" value="1"/>
</dbReference>
<evidence type="ECO:0000313" key="3">
    <source>
        <dbReference type="EMBL" id="RDH45221.1"/>
    </source>
</evidence>
<dbReference type="PANTHER" id="PTHR35191">
    <property type="entry name" value="PROPHAGE SIDE TAIL FIBER PROTEIN HOMOLOG STFQ-RELATED"/>
    <property type="match status" value="1"/>
</dbReference>
<dbReference type="AlphaFoldDB" id="A0A4V1INX2"/>
<comment type="caution">
    <text evidence="3">The sequence shown here is derived from an EMBL/GenBank/DDBJ whole genome shotgun (WGS) entry which is preliminary data.</text>
</comment>
<keyword evidence="4" id="KW-1185">Reference proteome</keyword>
<reference evidence="3 4" key="1">
    <citation type="submission" date="2017-04" db="EMBL/GenBank/DDBJ databases">
        <title>Draft genome sequence of Zooshikella ganghwensis VG4 isolated from Red Sea sediments.</title>
        <authorList>
            <person name="Rehman Z."/>
            <person name="Alam I."/>
            <person name="Kamau A."/>
            <person name="Bajic V."/>
            <person name="Leiknes T."/>
        </authorList>
    </citation>
    <scope>NUCLEOTIDE SEQUENCE [LARGE SCALE GENOMIC DNA]</scope>
    <source>
        <strain evidence="3 4">VG4</strain>
    </source>
</reference>
<dbReference type="Pfam" id="PF07484">
    <property type="entry name" value="Collar"/>
    <property type="match status" value="1"/>
</dbReference>
<dbReference type="SUPFAM" id="SSF88874">
    <property type="entry name" value="Receptor-binding domain of short tail fibre protein gp12"/>
    <property type="match status" value="1"/>
</dbReference>
<dbReference type="InterPro" id="IPR051934">
    <property type="entry name" value="Phage_Tail_Fiber_Structural"/>
</dbReference>
<evidence type="ECO:0000259" key="1">
    <source>
        <dbReference type="Pfam" id="PF07484"/>
    </source>
</evidence>
<dbReference type="InterPro" id="IPR011083">
    <property type="entry name" value="Phage_tail_collar_dom"/>
</dbReference>
<dbReference type="RefSeq" id="WP_094788214.1">
    <property type="nucleotide sequence ID" value="NZ_NDXW01000001.1"/>
</dbReference>
<protein>
    <recommendedName>
        <fullName evidence="5">Phage tail collar domain-containing protein</fullName>
    </recommendedName>
</protein>
<proteinExistence type="predicted"/>
<evidence type="ECO:0000259" key="2">
    <source>
        <dbReference type="Pfam" id="PF12571"/>
    </source>
</evidence>
<feature type="domain" description="Phage tail fibre protein N-terminal" evidence="2">
    <location>
        <begin position="1"/>
        <end position="154"/>
    </location>
</feature>
<sequence>MTKQYYNLLTKTGKSKLTNAALLGGALKLTKIKVGDGGADEGKETFPSESTTRLVRERWAGNLTNLYIDPHNKNWVVAEAIIPVDVGGFYVTEFGLYDEQGDLICIGKYPSTYKPLIPQGNGTANSLFLKVILQVANASNIDLKVDLSIAMASREYVDENFVSKSGGIFYGDIGVAGEIYTGINHDKRVYHEGHKPTKFDVGLGNLPNVKSDAISDNSSDKLATVKAVKKVYDKVVKHENAINPYPQYSMPPGMIISIPAVKPPEGFLKADGAIVHRSDYPALWAFAQSSGNLATIENKKEAGMFGPGDGSTTFSLPDLRGEFIRGWDEERGVDRERALGSWQCATHIPHDDDGKHLHTYSDRNSALSHGAELPLLPLKDIEQVFVERPSTGKAILQSTLHAASVRPRNIALLYCIKY</sequence>
<dbReference type="EMBL" id="NDXW01000001">
    <property type="protein sequence ID" value="RDH45221.1"/>
    <property type="molecule type" value="Genomic_DNA"/>
</dbReference>
<dbReference type="InterPro" id="IPR022225">
    <property type="entry name" value="Phage_tail_fibre_N"/>
</dbReference>
<feature type="domain" description="Phage tail collar" evidence="1">
    <location>
        <begin position="304"/>
        <end position="324"/>
    </location>
</feature>
<evidence type="ECO:0008006" key="5">
    <source>
        <dbReference type="Google" id="ProtNLM"/>
    </source>
</evidence>
<gene>
    <name evidence="3" type="ORF">B9G39_18215</name>
</gene>
<dbReference type="Proteomes" id="UP000257039">
    <property type="component" value="Unassembled WGS sequence"/>
</dbReference>
<organism evidence="3 4">
    <name type="scientific">Zooshikella ganghwensis</name>
    <dbReference type="NCBI Taxonomy" id="202772"/>
    <lineage>
        <taxon>Bacteria</taxon>
        <taxon>Pseudomonadati</taxon>
        <taxon>Pseudomonadota</taxon>
        <taxon>Gammaproteobacteria</taxon>
        <taxon>Oceanospirillales</taxon>
        <taxon>Zooshikellaceae</taxon>
        <taxon>Zooshikella</taxon>
    </lineage>
</organism>
<dbReference type="Pfam" id="PF12571">
    <property type="entry name" value="Phage_tail_fib"/>
    <property type="match status" value="1"/>
</dbReference>
<name>A0A4V1INX2_9GAMM</name>
<accession>A0A4V1INX2</accession>